<dbReference type="Proteomes" id="UP000472260">
    <property type="component" value="Unassembled WGS sequence"/>
</dbReference>
<dbReference type="Pfam" id="PF05485">
    <property type="entry name" value="THAP"/>
    <property type="match status" value="1"/>
</dbReference>
<keyword evidence="6" id="KW-0131">Cell cycle</keyword>
<protein>
    <recommendedName>
        <fullName evidence="6">THAP domain-containing protein 1</fullName>
    </recommendedName>
</protein>
<keyword evidence="1" id="KW-0479">Metal-binding</keyword>
<keyword evidence="6" id="KW-0539">Nucleus</keyword>
<dbReference type="InterPro" id="IPR006612">
    <property type="entry name" value="THAP_Znf"/>
</dbReference>
<dbReference type="InterPro" id="IPR026516">
    <property type="entry name" value="THAP1/10"/>
</dbReference>
<dbReference type="GO" id="GO:0000978">
    <property type="term" value="F:RNA polymerase II cis-regulatory region sequence-specific DNA binding"/>
    <property type="evidence" value="ECO:0007669"/>
    <property type="project" value="TreeGrafter"/>
</dbReference>
<evidence type="ECO:0000256" key="7">
    <source>
        <dbReference type="SAM" id="MobiDB-lite"/>
    </source>
</evidence>
<evidence type="ECO:0000256" key="2">
    <source>
        <dbReference type="ARBA" id="ARBA00022771"/>
    </source>
</evidence>
<dbReference type="PANTHER" id="PTHR46600">
    <property type="entry name" value="THAP DOMAIN-CONTAINING"/>
    <property type="match status" value="1"/>
</dbReference>
<evidence type="ECO:0000256" key="6">
    <source>
        <dbReference type="RuleBase" id="RU369073"/>
    </source>
</evidence>
<dbReference type="GO" id="GO:0005654">
    <property type="term" value="C:nucleoplasm"/>
    <property type="evidence" value="ECO:0007669"/>
    <property type="project" value="UniProtKB-SubCell"/>
</dbReference>
<feature type="region of interest" description="Disordered" evidence="7">
    <location>
        <begin position="185"/>
        <end position="206"/>
    </location>
</feature>
<dbReference type="OrthoDB" id="5982876at2759"/>
<dbReference type="GO" id="GO:0003700">
    <property type="term" value="F:DNA-binding transcription factor activity"/>
    <property type="evidence" value="ECO:0007669"/>
    <property type="project" value="UniProtKB-UniRule"/>
</dbReference>
<evidence type="ECO:0000313" key="9">
    <source>
        <dbReference type="Ensembl" id="ENSSANP00000042132.1"/>
    </source>
</evidence>
<dbReference type="GO" id="GO:0006357">
    <property type="term" value="P:regulation of transcription by RNA polymerase II"/>
    <property type="evidence" value="ECO:0007669"/>
    <property type="project" value="TreeGrafter"/>
</dbReference>
<feature type="domain" description="THAP-type" evidence="8">
    <location>
        <begin position="1"/>
        <end position="80"/>
    </location>
</feature>
<name>A0A671N9N2_9TELE</name>
<organism evidence="9 10">
    <name type="scientific">Sinocyclocheilus anshuiensis</name>
    <dbReference type="NCBI Taxonomy" id="1608454"/>
    <lineage>
        <taxon>Eukaryota</taxon>
        <taxon>Metazoa</taxon>
        <taxon>Chordata</taxon>
        <taxon>Craniata</taxon>
        <taxon>Vertebrata</taxon>
        <taxon>Euteleostomi</taxon>
        <taxon>Actinopterygii</taxon>
        <taxon>Neopterygii</taxon>
        <taxon>Teleostei</taxon>
        <taxon>Ostariophysi</taxon>
        <taxon>Cypriniformes</taxon>
        <taxon>Cyprinidae</taxon>
        <taxon>Cyprininae</taxon>
        <taxon>Sinocyclocheilus</taxon>
    </lineage>
</organism>
<comment type="similarity">
    <text evidence="6">Belongs to the THAP1 family.</text>
</comment>
<evidence type="ECO:0000259" key="8">
    <source>
        <dbReference type="PROSITE" id="PS50950"/>
    </source>
</evidence>
<dbReference type="AlphaFoldDB" id="A0A671N9N2"/>
<dbReference type="SMART" id="SM00692">
    <property type="entry name" value="DM3"/>
    <property type="match status" value="1"/>
</dbReference>
<sequence>MARRCVLGCGSPETLFPIPKIPWLRSRWLVFLHFEEGGISERSRLCSKHFTRECFKNWTQHEMGFVKYLSLTDTAVPSVYTVGSSQSLKPLTRDVACQCDAPYLKSVSIQTITQKLKRRSKAIQVKPFGHSVGISCSESVGTSLEPRYFTSTPIKRPQIEDTTINDSSTCTSKQLSDVNYEPDITQEGSEKSVHSASTKNSGTASHSSEIHQLEICICRRQ</sequence>
<evidence type="ECO:0000256" key="4">
    <source>
        <dbReference type="ARBA" id="ARBA00023125"/>
    </source>
</evidence>
<evidence type="ECO:0000256" key="5">
    <source>
        <dbReference type="PROSITE-ProRule" id="PRU00309"/>
    </source>
</evidence>
<dbReference type="SMART" id="SM00980">
    <property type="entry name" value="THAP"/>
    <property type="match status" value="1"/>
</dbReference>
<dbReference type="GO" id="GO:0008270">
    <property type="term" value="F:zinc ion binding"/>
    <property type="evidence" value="ECO:0007669"/>
    <property type="project" value="UniProtKB-KW"/>
</dbReference>
<gene>
    <name evidence="9" type="primary">LOC107661940</name>
</gene>
<comment type="subcellular location">
    <subcellularLocation>
        <location evidence="6">Nucleus</location>
        <location evidence="6">Nucleoplasm</location>
    </subcellularLocation>
</comment>
<keyword evidence="4 5" id="KW-0238">DNA-binding</keyword>
<dbReference type="GO" id="GO:0001935">
    <property type="term" value="P:endothelial cell proliferation"/>
    <property type="evidence" value="ECO:0007669"/>
    <property type="project" value="UniProtKB-UniRule"/>
</dbReference>
<dbReference type="KEGG" id="sanh:107661940"/>
<keyword evidence="6" id="KW-0805">Transcription regulation</keyword>
<accession>A0A671N9N2</accession>
<dbReference type="SUPFAM" id="SSF57716">
    <property type="entry name" value="Glucocorticoid receptor-like (DNA-binding domain)"/>
    <property type="match status" value="1"/>
</dbReference>
<keyword evidence="6" id="KW-0175">Coiled coil</keyword>
<proteinExistence type="inferred from homology"/>
<keyword evidence="10" id="KW-1185">Reference proteome</keyword>
<keyword evidence="6" id="KW-0804">Transcription</keyword>
<evidence type="ECO:0000256" key="1">
    <source>
        <dbReference type="ARBA" id="ARBA00022723"/>
    </source>
</evidence>
<reference evidence="9" key="1">
    <citation type="submission" date="2025-08" db="UniProtKB">
        <authorList>
            <consortium name="Ensembl"/>
        </authorList>
    </citation>
    <scope>IDENTIFICATION</scope>
</reference>
<dbReference type="PANTHER" id="PTHR46600:SF7">
    <property type="entry name" value="SI:DKEY-228B2.6-RELATED"/>
    <property type="match status" value="1"/>
</dbReference>
<dbReference type="PROSITE" id="PS50950">
    <property type="entry name" value="ZF_THAP"/>
    <property type="match status" value="1"/>
</dbReference>
<feature type="compositionally biased region" description="Polar residues" evidence="7">
    <location>
        <begin position="194"/>
        <end position="206"/>
    </location>
</feature>
<keyword evidence="2 5" id="KW-0863">Zinc-finger</keyword>
<keyword evidence="3" id="KW-0862">Zinc</keyword>
<evidence type="ECO:0000256" key="3">
    <source>
        <dbReference type="ARBA" id="ARBA00022833"/>
    </source>
</evidence>
<evidence type="ECO:0000313" key="10">
    <source>
        <dbReference type="Proteomes" id="UP000472260"/>
    </source>
</evidence>
<dbReference type="Ensembl" id="ENSSANT00000044831.1">
    <property type="protein sequence ID" value="ENSSANP00000042132.1"/>
    <property type="gene ID" value="ENSSANG00000021345.1"/>
</dbReference>
<comment type="function">
    <text evidence="6">DNA-binding transcription regulator that regulates endothelial cell proliferation and G1/S cell-cycle progression. Specifically binds the 5'-[AT]NTNN[GT]GGCA[AGT]-3' core DNA sequence and acts by modulating expression of pRB-E2F cell-cycle target genes.</text>
</comment>
<dbReference type="RefSeq" id="XP_016307238.1">
    <property type="nucleotide sequence ID" value="XM_016451752.1"/>
</dbReference>
<dbReference type="GeneID" id="107661940"/>
<reference evidence="9" key="2">
    <citation type="submission" date="2025-09" db="UniProtKB">
        <authorList>
            <consortium name="Ensembl"/>
        </authorList>
    </citation>
    <scope>IDENTIFICATION</scope>
</reference>